<evidence type="ECO:0000256" key="4">
    <source>
        <dbReference type="ARBA" id="ARBA00022643"/>
    </source>
</evidence>
<reference evidence="11 12" key="1">
    <citation type="submission" date="2019-02" db="EMBL/GenBank/DDBJ databases">
        <title>Halieaceae_genomes.</title>
        <authorList>
            <person name="Li S.-H."/>
        </authorList>
    </citation>
    <scope>NUCLEOTIDE SEQUENCE [LARGE SCALE GENOMIC DNA]</scope>
    <source>
        <strain evidence="11 12">JH123</strain>
    </source>
</reference>
<evidence type="ECO:0000256" key="6">
    <source>
        <dbReference type="ARBA" id="ARBA00022967"/>
    </source>
</evidence>
<comment type="subcellular location">
    <subcellularLocation>
        <location evidence="10">Cell inner membrane</location>
        <topology evidence="10">Multi-pass membrane protein</topology>
    </subcellularLocation>
</comment>
<feature type="transmembrane region" description="Helical" evidence="10">
    <location>
        <begin position="126"/>
        <end position="143"/>
    </location>
</feature>
<evidence type="ECO:0000256" key="3">
    <source>
        <dbReference type="ARBA" id="ARBA00022630"/>
    </source>
</evidence>
<dbReference type="HAMAP" id="MF_00462">
    <property type="entry name" value="RsxD_RnfD"/>
    <property type="match status" value="1"/>
</dbReference>
<dbReference type="RefSeq" id="WP_279241876.1">
    <property type="nucleotide sequence ID" value="NZ_CP036501.1"/>
</dbReference>
<evidence type="ECO:0000313" key="12">
    <source>
        <dbReference type="Proteomes" id="UP001317963"/>
    </source>
</evidence>
<keyword evidence="1 10" id="KW-0813">Transport</keyword>
<keyword evidence="10" id="KW-0997">Cell inner membrane</keyword>
<keyword evidence="4 10" id="KW-0288">FMN</keyword>
<keyword evidence="9 10" id="KW-0472">Membrane</keyword>
<comment type="similarity">
    <text evidence="10">Belongs to the NqrB/RnfD family.</text>
</comment>
<feature type="transmembrane region" description="Helical" evidence="10">
    <location>
        <begin position="259"/>
        <end position="276"/>
    </location>
</feature>
<feature type="transmembrane region" description="Helical" evidence="10">
    <location>
        <begin position="77"/>
        <end position="94"/>
    </location>
</feature>
<keyword evidence="5 10" id="KW-0812">Transmembrane</keyword>
<gene>
    <name evidence="10" type="primary">rnfD</name>
    <name evidence="11" type="ORF">E0F26_11865</name>
</gene>
<dbReference type="PANTHER" id="PTHR30578">
    <property type="entry name" value="ELECTRON TRANSPORT COMPLEX PROTEIN RNFD"/>
    <property type="match status" value="1"/>
</dbReference>
<dbReference type="InterPro" id="IPR004338">
    <property type="entry name" value="NqrB/RnfD"/>
</dbReference>
<keyword evidence="8 10" id="KW-1133">Transmembrane helix</keyword>
<keyword evidence="3 10" id="KW-0285">Flavoprotein</keyword>
<dbReference type="EC" id="7.-.-.-" evidence="10"/>
<feature type="transmembrane region" description="Helical" evidence="10">
    <location>
        <begin position="198"/>
        <end position="222"/>
    </location>
</feature>
<dbReference type="InterPro" id="IPR011303">
    <property type="entry name" value="RnfD_bac"/>
</dbReference>
<keyword evidence="2 10" id="KW-0597">Phosphoprotein</keyword>
<dbReference type="EMBL" id="CP036501">
    <property type="protein sequence ID" value="UZP75389.1"/>
    <property type="molecule type" value="Genomic_DNA"/>
</dbReference>
<keyword evidence="10" id="KW-1003">Cell membrane</keyword>
<feature type="transmembrane region" description="Helical" evidence="10">
    <location>
        <begin position="229"/>
        <end position="247"/>
    </location>
</feature>
<evidence type="ECO:0000256" key="5">
    <source>
        <dbReference type="ARBA" id="ARBA00022692"/>
    </source>
</evidence>
<feature type="transmembrane region" description="Helical" evidence="10">
    <location>
        <begin position="311"/>
        <end position="330"/>
    </location>
</feature>
<evidence type="ECO:0000313" key="11">
    <source>
        <dbReference type="EMBL" id="UZP75389.1"/>
    </source>
</evidence>
<sequence>MSLMHVSSPHVHKPVTSVEQVMKQVLLATVPGVLALTWFFGPGTLVNIVFGSMLALGFEAWALWLRGKDFKSPLKDHSVIVTATLLCIALPPYAPWWLVAVGIGVSVLLGKHVFGGLGYNPFNPAMVGYVVLLVSFPLQMSSWTEPRGVGEVPGLVDALTALFLPASFDGVTAATPLDLFRQNAGMLFDDLMMSKTELAGPLAGVGWDIVNLAFLAGGIWLLRQRIFTWHAPVGMLSALTICALLGFDEGSSTGGGSVLFHLFSGATMFGAFFIITDPVSSAVSNRGRLIFGAGVGVLVYLIRVNGNYPDAVAFGVLLLNFAAPFIDQYTQPRVYGTKKIEVDE</sequence>
<proteinExistence type="inferred from homology"/>
<name>A0ABY6Q9U0_9GAMM</name>
<feature type="modified residue" description="FMN phosphoryl threonine" evidence="10">
    <location>
        <position position="175"/>
    </location>
</feature>
<feature type="transmembrane region" description="Helical" evidence="10">
    <location>
        <begin position="288"/>
        <end position="305"/>
    </location>
</feature>
<dbReference type="Proteomes" id="UP001317963">
    <property type="component" value="Chromosome"/>
</dbReference>
<dbReference type="PANTHER" id="PTHR30578:SF0">
    <property type="entry name" value="ION-TRANSLOCATING OXIDOREDUCTASE COMPLEX SUBUNIT D"/>
    <property type="match status" value="1"/>
</dbReference>
<comment type="function">
    <text evidence="10">Part of a membrane-bound complex that couples electron transfer with translocation of ions across the membrane.</text>
</comment>
<dbReference type="NCBIfam" id="TIGR01946">
    <property type="entry name" value="rnfD"/>
    <property type="match status" value="1"/>
</dbReference>
<comment type="subunit">
    <text evidence="10">The complex is composed of six subunits: RnfA, RnfB, RnfC, RnfD, RnfE and RnfG.</text>
</comment>
<protein>
    <recommendedName>
        <fullName evidence="10">Ion-translocating oxidoreductase complex subunit D</fullName>
        <ecNumber evidence="10">7.-.-.-</ecNumber>
    </recommendedName>
    <alternativeName>
        <fullName evidence="10">Rnf electron transport complex subunit D</fullName>
    </alternativeName>
</protein>
<evidence type="ECO:0000256" key="8">
    <source>
        <dbReference type="ARBA" id="ARBA00022989"/>
    </source>
</evidence>
<evidence type="ECO:0000256" key="2">
    <source>
        <dbReference type="ARBA" id="ARBA00022553"/>
    </source>
</evidence>
<evidence type="ECO:0000256" key="10">
    <source>
        <dbReference type="HAMAP-Rule" id="MF_00462"/>
    </source>
</evidence>
<feature type="transmembrane region" description="Helical" evidence="10">
    <location>
        <begin position="46"/>
        <end position="65"/>
    </location>
</feature>
<evidence type="ECO:0000256" key="1">
    <source>
        <dbReference type="ARBA" id="ARBA00022448"/>
    </source>
</evidence>
<keyword evidence="6 10" id="KW-1278">Translocase</keyword>
<organism evidence="11 12">
    <name type="scientific">Candidatus Paraluminiphilus aquimaris</name>
    <dbReference type="NCBI Taxonomy" id="2518994"/>
    <lineage>
        <taxon>Bacteria</taxon>
        <taxon>Pseudomonadati</taxon>
        <taxon>Pseudomonadota</taxon>
        <taxon>Gammaproteobacteria</taxon>
        <taxon>Cellvibrionales</taxon>
        <taxon>Halieaceae</taxon>
        <taxon>Candidatus Paraluminiphilus</taxon>
    </lineage>
</organism>
<comment type="cofactor">
    <cofactor evidence="10">
        <name>FMN</name>
        <dbReference type="ChEBI" id="CHEBI:58210"/>
    </cofactor>
</comment>
<dbReference type="Pfam" id="PF03116">
    <property type="entry name" value="NQR2_RnfD_RnfE"/>
    <property type="match status" value="1"/>
</dbReference>
<evidence type="ECO:0000256" key="7">
    <source>
        <dbReference type="ARBA" id="ARBA00022982"/>
    </source>
</evidence>
<accession>A0ABY6Q9U0</accession>
<keyword evidence="12" id="KW-1185">Reference proteome</keyword>
<keyword evidence="7 10" id="KW-0249">Electron transport</keyword>
<evidence type="ECO:0000256" key="9">
    <source>
        <dbReference type="ARBA" id="ARBA00023136"/>
    </source>
</evidence>